<protein>
    <submittedName>
        <fullName evidence="2">Uncharacterized protein</fullName>
    </submittedName>
</protein>
<evidence type="ECO:0000256" key="1">
    <source>
        <dbReference type="SAM" id="MobiDB-lite"/>
    </source>
</evidence>
<accession>A0A1R2CYP6</accession>
<gene>
    <name evidence="2" type="ORF">SteCoe_2732</name>
</gene>
<organism evidence="2 3">
    <name type="scientific">Stentor coeruleus</name>
    <dbReference type="NCBI Taxonomy" id="5963"/>
    <lineage>
        <taxon>Eukaryota</taxon>
        <taxon>Sar</taxon>
        <taxon>Alveolata</taxon>
        <taxon>Ciliophora</taxon>
        <taxon>Postciliodesmatophora</taxon>
        <taxon>Heterotrichea</taxon>
        <taxon>Heterotrichida</taxon>
        <taxon>Stentoridae</taxon>
        <taxon>Stentor</taxon>
    </lineage>
</organism>
<comment type="caution">
    <text evidence="2">The sequence shown here is derived from an EMBL/GenBank/DDBJ whole genome shotgun (WGS) entry which is preliminary data.</text>
</comment>
<name>A0A1R2CYP6_9CILI</name>
<sequence>MTPSKRSSVSTEQNSSYNVSTFSPRSNSNKFYGSLVKPSLKILSNDSSEYASYDIESRNKLLFSLREKTSSMGFMTDHEEPYDGKNIYERTKYWLIRKKCRLESEKKLKEDEMMMKCTFTPKFVTKSSLSTVKTSRTQTSEGFYNEVYNRNRSARGFLNSKFSTIVGFVKPNHFSASSPRAFLNEKPYFTMTPYEKLTPIKMTIGYKHGFTNRIKVKSQPMFNYSKFHLKKS</sequence>
<evidence type="ECO:0000313" key="3">
    <source>
        <dbReference type="Proteomes" id="UP000187209"/>
    </source>
</evidence>
<proteinExistence type="predicted"/>
<dbReference type="Proteomes" id="UP000187209">
    <property type="component" value="Unassembled WGS sequence"/>
</dbReference>
<reference evidence="2 3" key="1">
    <citation type="submission" date="2016-11" db="EMBL/GenBank/DDBJ databases">
        <title>The macronuclear genome of Stentor coeruleus: a giant cell with tiny introns.</title>
        <authorList>
            <person name="Slabodnick M."/>
            <person name="Ruby J.G."/>
            <person name="Reiff S.B."/>
            <person name="Swart E.C."/>
            <person name="Gosai S."/>
            <person name="Prabakaran S."/>
            <person name="Witkowska E."/>
            <person name="Larue G.E."/>
            <person name="Fisher S."/>
            <person name="Freeman R.M."/>
            <person name="Gunawardena J."/>
            <person name="Chu W."/>
            <person name="Stover N.A."/>
            <person name="Gregory B.D."/>
            <person name="Nowacki M."/>
            <person name="Derisi J."/>
            <person name="Roy S.W."/>
            <person name="Marshall W.F."/>
            <person name="Sood P."/>
        </authorList>
    </citation>
    <scope>NUCLEOTIDE SEQUENCE [LARGE SCALE GENOMIC DNA]</scope>
    <source>
        <strain evidence="2">WM001</strain>
    </source>
</reference>
<evidence type="ECO:0000313" key="2">
    <source>
        <dbReference type="EMBL" id="OMJ94103.1"/>
    </source>
</evidence>
<feature type="region of interest" description="Disordered" evidence="1">
    <location>
        <begin position="1"/>
        <end position="23"/>
    </location>
</feature>
<keyword evidence="3" id="KW-1185">Reference proteome</keyword>
<dbReference type="EMBL" id="MPUH01000031">
    <property type="protein sequence ID" value="OMJ94103.1"/>
    <property type="molecule type" value="Genomic_DNA"/>
</dbReference>
<dbReference type="AlphaFoldDB" id="A0A1R2CYP6"/>